<keyword evidence="4" id="KW-0028">Amino-acid biosynthesis</keyword>
<evidence type="ECO:0000256" key="9">
    <source>
        <dbReference type="ARBA" id="ARBA00023167"/>
    </source>
</evidence>
<dbReference type="STRING" id="1705394.SP60_01770"/>
<evidence type="ECO:0000256" key="7">
    <source>
        <dbReference type="ARBA" id="ARBA00023002"/>
    </source>
</evidence>
<evidence type="ECO:0000256" key="12">
    <source>
        <dbReference type="RuleBase" id="RU003862"/>
    </source>
</evidence>
<comment type="pathway">
    <text evidence="10">Amino-acid biosynthesis; L-methionine biosynthesis via de novo pathway.</text>
</comment>
<dbReference type="CDD" id="cd00537">
    <property type="entry name" value="MTHFR"/>
    <property type="match status" value="1"/>
</dbReference>
<evidence type="ECO:0000256" key="8">
    <source>
        <dbReference type="ARBA" id="ARBA00023027"/>
    </source>
</evidence>
<protein>
    <recommendedName>
        <fullName evidence="12">Methylenetetrahydrofolate reductase</fullName>
        <ecNumber evidence="12">1.5.1.54</ecNumber>
    </recommendedName>
</protein>
<dbReference type="AlphaFoldDB" id="A0A0M3TU02"/>
<evidence type="ECO:0000256" key="1">
    <source>
        <dbReference type="ARBA" id="ARBA00001974"/>
    </source>
</evidence>
<comment type="similarity">
    <text evidence="3 12">Belongs to the methylenetetrahydrofolate reductase family.</text>
</comment>
<dbReference type="InterPro" id="IPR029041">
    <property type="entry name" value="FAD-linked_oxidoreductase-like"/>
</dbReference>
<dbReference type="OrthoDB" id="9812555at2"/>
<comment type="pathway">
    <text evidence="2 12">One-carbon metabolism; tetrahydrofolate interconversion.</text>
</comment>
<organism evidence="13 14">
    <name type="scientific">Candidatus Thioglobus autotrophicus</name>
    <dbReference type="NCBI Taxonomy" id="1705394"/>
    <lineage>
        <taxon>Bacteria</taxon>
        <taxon>Pseudomonadati</taxon>
        <taxon>Pseudomonadota</taxon>
        <taxon>Gammaproteobacteria</taxon>
        <taxon>Candidatus Pseudothioglobaceae</taxon>
        <taxon>Candidatus Thioglobus</taxon>
    </lineage>
</organism>
<keyword evidence="14" id="KW-1185">Reference proteome</keyword>
<sequence>MQLSFEFFPPRTDQGKLNLKQVRQELSAIKPHYFSTTFGAGGTTQEATLETVLDIQANDGVSAAPHLSCIDSEKSKILALLSQYKAAGINRIVALRGDIPSGVRDIGDFHYASELVAFIRHEFNDHFHIEVAAYPEMHPQAKNMNTDIQHFANKMKAGANSAITQYFYNVDAYLRFVDDVQKLGIDAPITPGIMPITNHDQLLRFSNMCGAEIPRWVEKRLAVFGDDLESLSAFGLEVVDNLCDQLKSQGVENFHFYTMNRSQPSLTLAKNLL</sequence>
<dbReference type="Pfam" id="PF02219">
    <property type="entry name" value="MTHFR"/>
    <property type="match status" value="1"/>
</dbReference>
<dbReference type="KEGG" id="tho:SP60_01770"/>
<dbReference type="PANTHER" id="PTHR45754">
    <property type="entry name" value="METHYLENETETRAHYDROFOLATE REDUCTASE"/>
    <property type="match status" value="1"/>
</dbReference>
<dbReference type="NCBIfam" id="TIGR00676">
    <property type="entry name" value="fadh2"/>
    <property type="match status" value="1"/>
</dbReference>
<dbReference type="GO" id="GO:0035999">
    <property type="term" value="P:tetrahydrofolate interconversion"/>
    <property type="evidence" value="ECO:0007669"/>
    <property type="project" value="UniProtKB-UniPathway"/>
</dbReference>
<evidence type="ECO:0000256" key="2">
    <source>
        <dbReference type="ARBA" id="ARBA00004777"/>
    </source>
</evidence>
<evidence type="ECO:0000256" key="3">
    <source>
        <dbReference type="ARBA" id="ARBA00006743"/>
    </source>
</evidence>
<reference evidence="13 14" key="1">
    <citation type="journal article" date="2015" name="Genome Announc.">
        <title>Genome Sequence of 'Candidatus Thioglobus autotrophica' Strain EF1, a Chemoautotroph from the SUP05 Clade of Marine Gammaproteobacteria.</title>
        <authorList>
            <person name="Shah V."/>
            <person name="Morris R.M."/>
        </authorList>
    </citation>
    <scope>NUCLEOTIDE SEQUENCE [LARGE SCALE GENOMIC DNA]</scope>
    <source>
        <strain evidence="13 14">EF1</strain>
    </source>
</reference>
<proteinExistence type="inferred from homology"/>
<keyword evidence="7 12" id="KW-0560">Oxidoreductase</keyword>
<dbReference type="SUPFAM" id="SSF51730">
    <property type="entry name" value="FAD-linked oxidoreductase"/>
    <property type="match status" value="1"/>
</dbReference>
<accession>A0A0M3TU02</accession>
<gene>
    <name evidence="13" type="ORF">SP60_01770</name>
</gene>
<keyword evidence="5 12" id="KW-0285">Flavoprotein</keyword>
<dbReference type="EC" id="1.5.1.54" evidence="12"/>
<dbReference type="Gene3D" id="3.20.20.220">
    <property type="match status" value="1"/>
</dbReference>
<dbReference type="GO" id="GO:0071949">
    <property type="term" value="F:FAD binding"/>
    <property type="evidence" value="ECO:0007669"/>
    <property type="project" value="TreeGrafter"/>
</dbReference>
<keyword evidence="6 12" id="KW-0274">FAD</keyword>
<dbReference type="PATRIC" id="fig|1705394.5.peg.355"/>
<evidence type="ECO:0000256" key="10">
    <source>
        <dbReference type="ARBA" id="ARBA00034478"/>
    </source>
</evidence>
<dbReference type="InterPro" id="IPR003171">
    <property type="entry name" value="Mehydrof_redctse-like"/>
</dbReference>
<keyword evidence="8" id="KW-0520">NAD</keyword>
<evidence type="ECO:0000256" key="11">
    <source>
        <dbReference type="ARBA" id="ARBA00048628"/>
    </source>
</evidence>
<evidence type="ECO:0000313" key="14">
    <source>
        <dbReference type="Proteomes" id="UP000058020"/>
    </source>
</evidence>
<comment type="catalytic activity">
    <reaction evidence="11">
        <text>(6S)-5-methyl-5,6,7,8-tetrahydrofolate + NAD(+) = (6R)-5,10-methylene-5,6,7,8-tetrahydrofolate + NADH + H(+)</text>
        <dbReference type="Rhea" id="RHEA:19821"/>
        <dbReference type="ChEBI" id="CHEBI:15378"/>
        <dbReference type="ChEBI" id="CHEBI:15636"/>
        <dbReference type="ChEBI" id="CHEBI:18608"/>
        <dbReference type="ChEBI" id="CHEBI:57540"/>
        <dbReference type="ChEBI" id="CHEBI:57945"/>
        <dbReference type="EC" id="1.5.1.54"/>
    </reaction>
    <physiologicalReaction direction="right-to-left" evidence="11">
        <dbReference type="Rhea" id="RHEA:19823"/>
    </physiologicalReaction>
</comment>
<dbReference type="UniPathway" id="UPA00193"/>
<evidence type="ECO:0000256" key="5">
    <source>
        <dbReference type="ARBA" id="ARBA00022630"/>
    </source>
</evidence>
<evidence type="ECO:0000313" key="13">
    <source>
        <dbReference type="EMBL" id="ALE52075.1"/>
    </source>
</evidence>
<dbReference type="PANTHER" id="PTHR45754:SF3">
    <property type="entry name" value="METHYLENETETRAHYDROFOLATE REDUCTASE (NADPH)"/>
    <property type="match status" value="1"/>
</dbReference>
<name>A0A0M3TU02_9GAMM</name>
<dbReference type="EMBL" id="CP010552">
    <property type="protein sequence ID" value="ALE52075.1"/>
    <property type="molecule type" value="Genomic_DNA"/>
</dbReference>
<dbReference type="GO" id="GO:0106312">
    <property type="term" value="F:methylenetetrahydrofolate reductase (NADH) activity"/>
    <property type="evidence" value="ECO:0007669"/>
    <property type="project" value="UniProtKB-EC"/>
</dbReference>
<dbReference type="RefSeq" id="WP_053951008.1">
    <property type="nucleotide sequence ID" value="NZ_CP010552.1"/>
</dbReference>
<dbReference type="GO" id="GO:0009086">
    <property type="term" value="P:methionine biosynthetic process"/>
    <property type="evidence" value="ECO:0007669"/>
    <property type="project" value="UniProtKB-KW"/>
</dbReference>
<evidence type="ECO:0000256" key="6">
    <source>
        <dbReference type="ARBA" id="ARBA00022827"/>
    </source>
</evidence>
<keyword evidence="9" id="KW-0486">Methionine biosynthesis</keyword>
<dbReference type="Proteomes" id="UP000058020">
    <property type="component" value="Chromosome"/>
</dbReference>
<evidence type="ECO:0000256" key="4">
    <source>
        <dbReference type="ARBA" id="ARBA00022605"/>
    </source>
</evidence>
<comment type="cofactor">
    <cofactor evidence="1 12">
        <name>FAD</name>
        <dbReference type="ChEBI" id="CHEBI:57692"/>
    </cofactor>
</comment>
<dbReference type="GO" id="GO:0005829">
    <property type="term" value="C:cytosol"/>
    <property type="evidence" value="ECO:0007669"/>
    <property type="project" value="InterPro"/>
</dbReference>
<dbReference type="InterPro" id="IPR004620">
    <property type="entry name" value="MTHF_reductase_bac"/>
</dbReference>